<keyword evidence="2" id="KW-1185">Reference proteome</keyword>
<comment type="caution">
    <text evidence="1">The sequence shown here is derived from an EMBL/GenBank/DDBJ whole genome shotgun (WGS) entry which is preliminary data.</text>
</comment>
<gene>
    <name evidence="1" type="ORF">Fcan01_18280</name>
</gene>
<dbReference type="EMBL" id="LNIX01000014">
    <property type="protein sequence ID" value="OXA46961.1"/>
    <property type="molecule type" value="Genomic_DNA"/>
</dbReference>
<dbReference type="AlphaFoldDB" id="A0A226DQK2"/>
<dbReference type="Proteomes" id="UP000198287">
    <property type="component" value="Unassembled WGS sequence"/>
</dbReference>
<accession>A0A226DQK2</accession>
<protein>
    <submittedName>
        <fullName evidence="1">Uncharacterized protein</fullName>
    </submittedName>
</protein>
<sequence length="216" mass="25287">MDLATEEEDISPTNFSHLTPFVLVDSDCSEDENGNSITNSSLTLTYISSLLKFASQCYDAHIDFQALNLHEWQRVTKYNKHSEEETKKNTKFLHQLEQLIHDPSEEKITEAISSYFGKRIAVKVWKTRDNNFPDNFCHLYEKPDGKFQLILHRRVRYPDPDSRGQSLLEDLRDSGSFETYFRKLLEGEKEPFLIRKKYLEIHDKLVASQNLILNLI</sequence>
<evidence type="ECO:0000313" key="1">
    <source>
        <dbReference type="EMBL" id="OXA46961.1"/>
    </source>
</evidence>
<name>A0A226DQK2_FOLCA</name>
<evidence type="ECO:0000313" key="2">
    <source>
        <dbReference type="Proteomes" id="UP000198287"/>
    </source>
</evidence>
<proteinExistence type="predicted"/>
<reference evidence="1 2" key="1">
    <citation type="submission" date="2015-12" db="EMBL/GenBank/DDBJ databases">
        <title>The genome of Folsomia candida.</title>
        <authorList>
            <person name="Faddeeva A."/>
            <person name="Derks M.F."/>
            <person name="Anvar Y."/>
            <person name="Smit S."/>
            <person name="Van Straalen N."/>
            <person name="Roelofs D."/>
        </authorList>
    </citation>
    <scope>NUCLEOTIDE SEQUENCE [LARGE SCALE GENOMIC DNA]</scope>
    <source>
        <strain evidence="1 2">VU population</strain>
        <tissue evidence="1">Whole body</tissue>
    </source>
</reference>
<organism evidence="1 2">
    <name type="scientific">Folsomia candida</name>
    <name type="common">Springtail</name>
    <dbReference type="NCBI Taxonomy" id="158441"/>
    <lineage>
        <taxon>Eukaryota</taxon>
        <taxon>Metazoa</taxon>
        <taxon>Ecdysozoa</taxon>
        <taxon>Arthropoda</taxon>
        <taxon>Hexapoda</taxon>
        <taxon>Collembola</taxon>
        <taxon>Entomobryomorpha</taxon>
        <taxon>Isotomoidea</taxon>
        <taxon>Isotomidae</taxon>
        <taxon>Proisotominae</taxon>
        <taxon>Folsomia</taxon>
    </lineage>
</organism>